<sequence length="178" mass="21508">MIRLKKILKISSFILLPLIIIWSMIFGWGWFVPYSLQPSYHEFKEMCKLEPKIYQSNGGKIDKEYYNKLLAYFNTNFEEVLQGNKGMANVSNSQYIQRENIELYSFNEDRDKGRLSFSLGLDIEKNKTTNEILPLKKVFFYVEWYNRRKYLTTKSVASYELEWRENYENFAYFKKEIK</sequence>
<name>A0AAW5EHN3_CAMJU</name>
<evidence type="ECO:0008006" key="6">
    <source>
        <dbReference type="Google" id="ProtNLM"/>
    </source>
</evidence>
<reference evidence="2" key="2">
    <citation type="submission" date="2021-12" db="EMBL/GenBank/DDBJ databases">
        <title>Prevalence of phenicol resistance gene fexA in Campylobacter isolated from poultry supply chain.</title>
        <authorList>
            <person name="Tang B."/>
            <person name="Zheng X."/>
            <person name="Lin J."/>
            <person name="Lin R."/>
            <person name="Yang H."/>
            <person name="Shen Z."/>
            <person name="Xia F."/>
        </authorList>
    </citation>
    <scope>NUCLEOTIDE SEQUENCE</scope>
    <source>
        <strain evidence="2">CJHN2011004</strain>
    </source>
</reference>
<dbReference type="EMBL" id="UFVB01000001">
    <property type="protein sequence ID" value="SUW94250.1"/>
    <property type="molecule type" value="Genomic_DNA"/>
</dbReference>
<evidence type="ECO:0000313" key="5">
    <source>
        <dbReference type="Proteomes" id="UP001199644"/>
    </source>
</evidence>
<evidence type="ECO:0000313" key="2">
    <source>
        <dbReference type="EMBL" id="MCH3852250.1"/>
    </source>
</evidence>
<reference evidence="3 4" key="1">
    <citation type="submission" date="2018-06" db="EMBL/GenBank/DDBJ databases">
        <authorList>
            <consortium name="Pathogen Informatics"/>
            <person name="Doyle S."/>
        </authorList>
    </citation>
    <scope>NUCLEOTIDE SEQUENCE [LARGE SCALE GENOMIC DNA]</scope>
    <source>
        <strain evidence="3 4">NCTC13105</strain>
    </source>
</reference>
<protein>
    <recommendedName>
        <fullName evidence="6">Lipoprotein</fullName>
    </recommendedName>
</protein>
<evidence type="ECO:0000313" key="3">
    <source>
        <dbReference type="EMBL" id="SUW94250.1"/>
    </source>
</evidence>
<proteinExistence type="predicted"/>
<keyword evidence="1" id="KW-0812">Transmembrane</keyword>
<gene>
    <name evidence="2" type="ORF">LZC39_09095</name>
    <name evidence="3" type="ORF">NCTC13105_01829</name>
</gene>
<comment type="caution">
    <text evidence="2">The sequence shown here is derived from an EMBL/GenBank/DDBJ whole genome shotgun (WGS) entry which is preliminary data.</text>
</comment>
<dbReference type="RefSeq" id="WP_002910003.1">
    <property type="nucleotide sequence ID" value="NZ_AP028342.1"/>
</dbReference>
<organism evidence="2 5">
    <name type="scientific">Campylobacter jejuni</name>
    <dbReference type="NCBI Taxonomy" id="197"/>
    <lineage>
        <taxon>Bacteria</taxon>
        <taxon>Pseudomonadati</taxon>
        <taxon>Campylobacterota</taxon>
        <taxon>Epsilonproteobacteria</taxon>
        <taxon>Campylobacterales</taxon>
        <taxon>Campylobacteraceae</taxon>
        <taxon>Campylobacter</taxon>
    </lineage>
</organism>
<evidence type="ECO:0000313" key="4">
    <source>
        <dbReference type="Proteomes" id="UP000254131"/>
    </source>
</evidence>
<dbReference type="Proteomes" id="UP001199644">
    <property type="component" value="Unassembled WGS sequence"/>
</dbReference>
<dbReference type="EMBL" id="JAJUOL010000013">
    <property type="protein sequence ID" value="MCH3852250.1"/>
    <property type="molecule type" value="Genomic_DNA"/>
</dbReference>
<dbReference type="AlphaFoldDB" id="A0AAW5EHN3"/>
<evidence type="ECO:0000256" key="1">
    <source>
        <dbReference type="SAM" id="Phobius"/>
    </source>
</evidence>
<accession>A0AAW5EHN3</accession>
<feature type="transmembrane region" description="Helical" evidence="1">
    <location>
        <begin position="12"/>
        <end position="31"/>
    </location>
</feature>
<dbReference type="Proteomes" id="UP000254131">
    <property type="component" value="Unassembled WGS sequence"/>
</dbReference>
<keyword evidence="1" id="KW-1133">Transmembrane helix</keyword>
<keyword evidence="1" id="KW-0472">Membrane</keyword>